<organism evidence="1 2">
    <name type="scientific">Pseudazoarcus pumilus</name>
    <dbReference type="NCBI Taxonomy" id="2067960"/>
    <lineage>
        <taxon>Bacteria</taxon>
        <taxon>Pseudomonadati</taxon>
        <taxon>Pseudomonadota</taxon>
        <taxon>Betaproteobacteria</taxon>
        <taxon>Rhodocyclales</taxon>
        <taxon>Zoogloeaceae</taxon>
        <taxon>Pseudazoarcus</taxon>
    </lineage>
</organism>
<accession>A0A2I6SAJ2</accession>
<dbReference type="Pfam" id="PF08982">
    <property type="entry name" value="AtaL"/>
    <property type="match status" value="1"/>
</dbReference>
<dbReference type="OrthoDB" id="6367327at2"/>
<dbReference type="InterPro" id="IPR023393">
    <property type="entry name" value="START-like_dom_sf"/>
</dbReference>
<sequence>MKFEHVVIVNEPDNPLLEDISREELWFGLLCRVENPAPFLPGLEGCSVLDRRGDELLRELDFGELKIRDRVTMVPMESVTFEAERTAEHAGGTLTIRIEEPVPEQLVLRFMYATTLQEENDDGPDMIAQFVRSAYHESDIDTVRVIRAIVSSGRMQ</sequence>
<dbReference type="CDD" id="cd08863">
    <property type="entry name" value="SRPBCC_DUF1857"/>
    <property type="match status" value="1"/>
</dbReference>
<reference evidence="1 2" key="1">
    <citation type="submission" date="2018-01" db="EMBL/GenBank/DDBJ databases">
        <authorList>
            <person name="Fu G.-Y."/>
        </authorList>
    </citation>
    <scope>NUCLEOTIDE SEQUENCE [LARGE SCALE GENOMIC DNA]</scope>
    <source>
        <strain evidence="1 2">SY39</strain>
    </source>
</reference>
<proteinExistence type="predicted"/>
<dbReference type="KEGG" id="atw:C0099_00100"/>
<protein>
    <submittedName>
        <fullName evidence="1">DUF1857 domain-containing protein</fullName>
    </submittedName>
</protein>
<dbReference type="Gene3D" id="3.30.530.20">
    <property type="match status" value="1"/>
</dbReference>
<gene>
    <name evidence="1" type="ORF">C0099_00100</name>
</gene>
<dbReference type="Proteomes" id="UP000242205">
    <property type="component" value="Chromosome"/>
</dbReference>
<name>A0A2I6SAJ2_9RHOO</name>
<dbReference type="AlphaFoldDB" id="A0A2I6SAJ2"/>
<keyword evidence="2" id="KW-1185">Reference proteome</keyword>
<dbReference type="EMBL" id="CP025682">
    <property type="protein sequence ID" value="AUN96274.1"/>
    <property type="molecule type" value="Genomic_DNA"/>
</dbReference>
<evidence type="ECO:0000313" key="1">
    <source>
        <dbReference type="EMBL" id="AUN96274.1"/>
    </source>
</evidence>
<evidence type="ECO:0000313" key="2">
    <source>
        <dbReference type="Proteomes" id="UP000242205"/>
    </source>
</evidence>
<dbReference type="InterPro" id="IPR015075">
    <property type="entry name" value="AtaL"/>
</dbReference>
<dbReference type="SUPFAM" id="SSF55961">
    <property type="entry name" value="Bet v1-like"/>
    <property type="match status" value="1"/>
</dbReference>